<proteinExistence type="inferred from homology"/>
<keyword evidence="4 8" id="KW-0032">Aminotransferase</keyword>
<evidence type="ECO:0000256" key="1">
    <source>
        <dbReference type="ARBA" id="ARBA00001933"/>
    </source>
</evidence>
<reference evidence="8 9" key="1">
    <citation type="submission" date="2015-07" db="EMBL/GenBank/DDBJ databases">
        <title>The genome of the fungus Escovopsis weberi, a specialized disease agent of ant agriculture.</title>
        <authorList>
            <person name="de Man T.J."/>
            <person name="Stajich J.E."/>
            <person name="Kubicek C.P."/>
            <person name="Chenthamara K."/>
            <person name="Atanasova L."/>
            <person name="Druzhinina I.S."/>
            <person name="Birnbaum S."/>
            <person name="Barribeau S.M."/>
            <person name="Teiling C."/>
            <person name="Suen G."/>
            <person name="Currie C."/>
            <person name="Gerardo N.M."/>
        </authorList>
    </citation>
    <scope>NUCLEOTIDE SEQUENCE [LARGE SCALE GENOMIC DNA]</scope>
</reference>
<evidence type="ECO:0000313" key="9">
    <source>
        <dbReference type="Proteomes" id="UP000053831"/>
    </source>
</evidence>
<dbReference type="PANTHER" id="PTHR42825">
    <property type="entry name" value="AMINO ACID AMINOTRANSFERASE"/>
    <property type="match status" value="1"/>
</dbReference>
<dbReference type="SUPFAM" id="SSF56752">
    <property type="entry name" value="D-aminoacid aminotransferase-like PLP-dependent enzymes"/>
    <property type="match status" value="1"/>
</dbReference>
<comment type="similarity">
    <text evidence="3">Belongs to the class-IV pyridoxal-phosphate-dependent aminotransferase family.</text>
</comment>
<dbReference type="InterPro" id="IPR033939">
    <property type="entry name" value="BCAT_family"/>
</dbReference>
<evidence type="ECO:0000256" key="7">
    <source>
        <dbReference type="PIRSR" id="PIRSR006468-1"/>
    </source>
</evidence>
<dbReference type="InterPro" id="IPR036038">
    <property type="entry name" value="Aminotransferase-like"/>
</dbReference>
<organism evidence="8 9">
    <name type="scientific">Escovopsis weberi</name>
    <dbReference type="NCBI Taxonomy" id="150374"/>
    <lineage>
        <taxon>Eukaryota</taxon>
        <taxon>Fungi</taxon>
        <taxon>Dikarya</taxon>
        <taxon>Ascomycota</taxon>
        <taxon>Pezizomycotina</taxon>
        <taxon>Sordariomycetes</taxon>
        <taxon>Hypocreomycetidae</taxon>
        <taxon>Hypocreales</taxon>
        <taxon>Hypocreaceae</taxon>
        <taxon>Escovopsis</taxon>
    </lineage>
</organism>
<protein>
    <submittedName>
        <fullName evidence="8">Putative branched-chain-amino-acid aminotransferase TOXF</fullName>
    </submittedName>
</protein>
<dbReference type="InterPro" id="IPR043132">
    <property type="entry name" value="BCAT-like_C"/>
</dbReference>
<comment type="caution">
    <text evidence="8">The sequence shown here is derived from an EMBL/GenBank/DDBJ whole genome shotgun (WGS) entry which is preliminary data.</text>
</comment>
<dbReference type="InterPro" id="IPR001544">
    <property type="entry name" value="Aminotrans_IV"/>
</dbReference>
<dbReference type="OrthoDB" id="409992at2759"/>
<comment type="cofactor">
    <cofactor evidence="1">
        <name>pyridoxal 5'-phosphate</name>
        <dbReference type="ChEBI" id="CHEBI:597326"/>
    </cofactor>
</comment>
<dbReference type="FunFam" id="3.30.470.10:FF:000004">
    <property type="entry name" value="Branched-chain-amino-acid aminotransferase"/>
    <property type="match status" value="1"/>
</dbReference>
<dbReference type="InterPro" id="IPR005786">
    <property type="entry name" value="B_amino_transII"/>
</dbReference>
<dbReference type="Gene3D" id="3.20.10.10">
    <property type="entry name" value="D-amino Acid Aminotransferase, subunit A, domain 2"/>
    <property type="match status" value="1"/>
</dbReference>
<evidence type="ECO:0000313" key="8">
    <source>
        <dbReference type="EMBL" id="KOS20905.1"/>
    </source>
</evidence>
<name>A0A0M9VVG2_ESCWE</name>
<sequence length="381" mass="41618">MTFPPPSTTTIDWSNVGFMVREVHGHIESTYSMKTGKWTPLKFVRDPYMRIHGMSPAINYGQQAYEGLKAFRTPGDAGISIFRPDRNAVRLQHSADVACMPHVPVDMFLQAVRAAVALNAEFVPPHETGAALYVRPQLYGSSAQLGLNAPDGYTFCVFVVPTGVYHGTHPTKALILDEFDRTAPLGCGHAKVGGNYAPVLRWSDRARSEGYGITLHLDSARHEDIDEFSTSGFIGVLRGEGEGAGDIALVVPDSTCVIDSVTSASVLQIATSWGWKVEKRPIKYTELPRFSEVMAAGTAAALVPIRSITRRRSDKLPRGGKVGHADGEETVTYIPAEQEDAGEVCLKLLGQLKGIQLGREEDEFGWRFAVQEKDKEGIEMA</sequence>
<dbReference type="PIRSF" id="PIRSF006468">
    <property type="entry name" value="BCAT1"/>
    <property type="match status" value="1"/>
</dbReference>
<feature type="modified residue" description="N6-(pyridoxal phosphate)lysine" evidence="7">
    <location>
        <position position="191"/>
    </location>
</feature>
<dbReference type="Pfam" id="PF01063">
    <property type="entry name" value="Aminotran_4"/>
    <property type="match status" value="1"/>
</dbReference>
<dbReference type="STRING" id="150374.A0A0M9VVG2"/>
<keyword evidence="6" id="KW-0663">Pyridoxal phosphate</keyword>
<evidence type="ECO:0000256" key="3">
    <source>
        <dbReference type="ARBA" id="ARBA00009320"/>
    </source>
</evidence>
<accession>A0A0M9VVG2</accession>
<evidence type="ECO:0000256" key="5">
    <source>
        <dbReference type="ARBA" id="ARBA00022679"/>
    </source>
</evidence>
<dbReference type="GO" id="GO:0004084">
    <property type="term" value="F:branched-chain-amino-acid transaminase activity"/>
    <property type="evidence" value="ECO:0007669"/>
    <property type="project" value="InterPro"/>
</dbReference>
<dbReference type="EMBL" id="LGSR01000013">
    <property type="protein sequence ID" value="KOS20905.1"/>
    <property type="molecule type" value="Genomic_DNA"/>
</dbReference>
<dbReference type="Proteomes" id="UP000053831">
    <property type="component" value="Unassembled WGS sequence"/>
</dbReference>
<gene>
    <name evidence="8" type="ORF">ESCO_004530</name>
</gene>
<evidence type="ECO:0000256" key="2">
    <source>
        <dbReference type="ARBA" id="ARBA00005179"/>
    </source>
</evidence>
<dbReference type="GO" id="GO:0009081">
    <property type="term" value="P:branched-chain amino acid metabolic process"/>
    <property type="evidence" value="ECO:0007669"/>
    <property type="project" value="InterPro"/>
</dbReference>
<evidence type="ECO:0000256" key="4">
    <source>
        <dbReference type="ARBA" id="ARBA00022576"/>
    </source>
</evidence>
<dbReference type="CDD" id="cd01557">
    <property type="entry name" value="BCAT_beta_family"/>
    <property type="match status" value="1"/>
</dbReference>
<dbReference type="PANTHER" id="PTHR42825:SF2">
    <property type="entry name" value="BRANCHED-CHAIN-AMINO-ACID AMINOTRANSFERASE 3, CHLOROPLASTIC-RELATED"/>
    <property type="match status" value="1"/>
</dbReference>
<dbReference type="Gene3D" id="3.30.470.10">
    <property type="match status" value="1"/>
</dbReference>
<evidence type="ECO:0000256" key="6">
    <source>
        <dbReference type="ARBA" id="ARBA00022898"/>
    </source>
</evidence>
<comment type="pathway">
    <text evidence="2">Secondary metabolite biosynthesis.</text>
</comment>
<keyword evidence="5 8" id="KW-0808">Transferase</keyword>
<dbReference type="AlphaFoldDB" id="A0A0M9VVG2"/>
<dbReference type="InterPro" id="IPR043131">
    <property type="entry name" value="BCAT-like_N"/>
</dbReference>
<keyword evidence="9" id="KW-1185">Reference proteome</keyword>
<dbReference type="FunFam" id="3.20.10.10:FF:000010">
    <property type="entry name" value="Branched-chain amino acid aminotransferase"/>
    <property type="match status" value="1"/>
</dbReference>